<dbReference type="SUPFAM" id="SSF56219">
    <property type="entry name" value="DNase I-like"/>
    <property type="match status" value="1"/>
</dbReference>
<dbReference type="Proteomes" id="UP000239340">
    <property type="component" value="Chromosome"/>
</dbReference>
<protein>
    <submittedName>
        <fullName evidence="2">Endonuclease/exonuclease/phosphatase family protein</fullName>
    </submittedName>
</protein>
<dbReference type="InterPro" id="IPR005135">
    <property type="entry name" value="Endo/exonuclease/phosphatase"/>
</dbReference>
<accession>A0A2L0H0C7</accession>
<keyword evidence="2" id="KW-0269">Exonuclease</keyword>
<evidence type="ECO:0000259" key="1">
    <source>
        <dbReference type="Pfam" id="PF03372"/>
    </source>
</evidence>
<dbReference type="Gene3D" id="3.60.10.10">
    <property type="entry name" value="Endonuclease/exonuclease/phosphatase"/>
    <property type="match status" value="1"/>
</dbReference>
<gene>
    <name evidence="2" type="ORF">NXT3_CH00325</name>
</gene>
<reference evidence="2 3" key="1">
    <citation type="submission" date="2017-10" db="EMBL/GenBank/DDBJ databases">
        <title>Analysis of the genome sequences of Rhizobium populations associated to common bean (phaseolus vulgaris).</title>
        <authorList>
            <person name="Bustos P."/>
            <person name="Santamaria R.I."/>
            <person name="Miranda-Sanchez F."/>
            <person name="Perez-Carrascal O."/>
            <person name="Juarez S."/>
            <person name="Lozano L."/>
            <person name="Martinez-Flores I."/>
            <person name="Vinuesa P."/>
            <person name="Martinez-Romero E."/>
            <person name="Cevallos M.A."/>
            <person name="Romero D."/>
            <person name="Davila G."/>
            <person name="Gonzalez V."/>
        </authorList>
    </citation>
    <scope>NUCLEOTIDE SEQUENCE [LARGE SCALE GENOMIC DNA]</scope>
    <source>
        <strain evidence="2 3">NXT3</strain>
    </source>
</reference>
<dbReference type="AlphaFoldDB" id="A0A2L0H0C7"/>
<dbReference type="Pfam" id="PF03372">
    <property type="entry name" value="Exo_endo_phos"/>
    <property type="match status" value="1"/>
</dbReference>
<dbReference type="RefSeq" id="WP_199773316.1">
    <property type="nucleotide sequence ID" value="NZ_CP024307.1"/>
</dbReference>
<proteinExistence type="predicted"/>
<evidence type="ECO:0000313" key="3">
    <source>
        <dbReference type="Proteomes" id="UP000239340"/>
    </source>
</evidence>
<dbReference type="GO" id="GO:0004527">
    <property type="term" value="F:exonuclease activity"/>
    <property type="evidence" value="ECO:0007669"/>
    <property type="project" value="UniProtKB-KW"/>
</dbReference>
<organism evidence="2 3">
    <name type="scientific">Rhizobium fredii</name>
    <name type="common">Sinorhizobium fredii</name>
    <dbReference type="NCBI Taxonomy" id="380"/>
    <lineage>
        <taxon>Bacteria</taxon>
        <taxon>Pseudomonadati</taxon>
        <taxon>Pseudomonadota</taxon>
        <taxon>Alphaproteobacteria</taxon>
        <taxon>Hyphomicrobiales</taxon>
        <taxon>Rhizobiaceae</taxon>
        <taxon>Sinorhizobium/Ensifer group</taxon>
        <taxon>Sinorhizobium</taxon>
    </lineage>
</organism>
<sequence length="330" mass="36221">MIEKAVSTLAVPSREHREGIARTERSIPTHDAIMAGIEAMNTIEVGGAATTPAPLAFPFTVAAWNLERCLFPEESAEHLRATGARLVLLSEMDNGMARTGQRHTTAEIASALEMQYAYGVEFIELGLGSDTEREFCKDDFNDKGFHGNALLTAVPLRRPFLLRLCGERLWFRDETDQPRLGERCAVGAVIETEAGPFVAVSTHLESATTAAYRERQMKELIDQLDTAFPELPILIGGDLNTGNHIGGDFEAEGLFAASAARGFTRHGGPLDQMTTRPSLITRWPKRAMKLDWFLARGLKIGESRIVPSLDTSGRPLSDHDLITCLVEGFQ</sequence>
<keyword evidence="2" id="KW-0540">Nuclease</keyword>
<feature type="domain" description="Endonuclease/exonuclease/phosphatase" evidence="1">
    <location>
        <begin position="76"/>
        <end position="319"/>
    </location>
</feature>
<dbReference type="EMBL" id="CP024307">
    <property type="protein sequence ID" value="AUX74935.1"/>
    <property type="molecule type" value="Genomic_DNA"/>
</dbReference>
<name>A0A2L0H0C7_RHIFR</name>
<keyword evidence="2" id="KW-0255">Endonuclease</keyword>
<dbReference type="GO" id="GO:0004519">
    <property type="term" value="F:endonuclease activity"/>
    <property type="evidence" value="ECO:0007669"/>
    <property type="project" value="UniProtKB-KW"/>
</dbReference>
<dbReference type="InterPro" id="IPR036691">
    <property type="entry name" value="Endo/exonu/phosph_ase_sf"/>
</dbReference>
<evidence type="ECO:0000313" key="2">
    <source>
        <dbReference type="EMBL" id="AUX74935.1"/>
    </source>
</evidence>
<keyword evidence="2" id="KW-0378">Hydrolase</keyword>